<dbReference type="PANTHER" id="PTHR30069">
    <property type="entry name" value="TONB-DEPENDENT OUTER MEMBRANE RECEPTOR"/>
    <property type="match status" value="1"/>
</dbReference>
<evidence type="ECO:0000256" key="9">
    <source>
        <dbReference type="ARBA" id="ARBA00023170"/>
    </source>
</evidence>
<dbReference type="GO" id="GO:0015344">
    <property type="term" value="F:siderophore uptake transmembrane transporter activity"/>
    <property type="evidence" value="ECO:0007669"/>
    <property type="project" value="TreeGrafter"/>
</dbReference>
<dbReference type="NCBIfam" id="TIGR01785">
    <property type="entry name" value="TonB-hemin"/>
    <property type="match status" value="1"/>
</dbReference>
<dbReference type="InterPro" id="IPR000531">
    <property type="entry name" value="Beta-barrel_TonB"/>
</dbReference>
<dbReference type="PROSITE" id="PS52016">
    <property type="entry name" value="TONB_DEPENDENT_REC_3"/>
    <property type="match status" value="1"/>
</dbReference>
<dbReference type="Gene3D" id="2.40.170.20">
    <property type="entry name" value="TonB-dependent receptor, beta-barrel domain"/>
    <property type="match status" value="1"/>
</dbReference>
<dbReference type="GO" id="GO:0015232">
    <property type="term" value="F:heme transmembrane transporter activity"/>
    <property type="evidence" value="ECO:0007669"/>
    <property type="project" value="InterPro"/>
</dbReference>
<evidence type="ECO:0000256" key="6">
    <source>
        <dbReference type="ARBA" id="ARBA00022729"/>
    </source>
</evidence>
<evidence type="ECO:0000256" key="5">
    <source>
        <dbReference type="ARBA" id="ARBA00022692"/>
    </source>
</evidence>
<feature type="short sequence motif" description="TonB box" evidence="12">
    <location>
        <begin position="82"/>
        <end position="88"/>
    </location>
</feature>
<dbReference type="Pfam" id="PF07715">
    <property type="entry name" value="Plug"/>
    <property type="match status" value="1"/>
</dbReference>
<dbReference type="AlphaFoldDB" id="A0A0R3NA54"/>
<evidence type="ECO:0000256" key="11">
    <source>
        <dbReference type="PROSITE-ProRule" id="PRU01360"/>
    </source>
</evidence>
<evidence type="ECO:0000313" key="18">
    <source>
        <dbReference type="Proteomes" id="UP000052023"/>
    </source>
</evidence>
<feature type="compositionally biased region" description="Low complexity" evidence="14">
    <location>
        <begin position="318"/>
        <end position="332"/>
    </location>
</feature>
<dbReference type="CDD" id="cd01347">
    <property type="entry name" value="ligand_gated_channel"/>
    <property type="match status" value="1"/>
</dbReference>
<dbReference type="GO" id="GO:0009279">
    <property type="term" value="C:cell outer membrane"/>
    <property type="evidence" value="ECO:0007669"/>
    <property type="project" value="UniProtKB-SubCell"/>
</dbReference>
<dbReference type="InterPro" id="IPR011276">
    <property type="entry name" value="TonB_haem/Hb_rcpt"/>
</dbReference>
<sequence>MADGARISRALLLGASVFSIALLVGEAGNAQTAGTQAASGASERQKQSRRKPAKPPQEQQPTAPVMNARAQIGAAPVQSLDTLTVVASKTEERAIDALAPVSVVTLEEIQGRQASTLGGLLYNIPGVWVQDRGDEPSTSINIRGLQDFGRVAVVVDGARQNYQRTGHFANGSFFLNPELVSSIDIVRGPTANIYGSGAIGGVASFRTKDIDDVVRPGERWGVDAKTILGTNQGRALGSLFGGVHVTPNVDFFAGGTYSTQESYKDGTGFEVANTGNRLTAGLAKLTVRPADGHEVKLGTIFQEDLYNVGQPPRRAGDPNSTNPNGTNNLNGTSIYRTDVKNYTTTLGWKYSQPDDKVFDWDAKVYWNRTENDQIKTFHINTTPSAFCGGVPGNPVSGCIGDNRGYLLDTVGFDAHNTSRFEYADWHHAVTYGADAFQDNVKTADRRGTSDVTTPGGRRTVSGGFVQWKATYSTLLETIGALRYDNYSLESGATSSGGDRLSPKITVALMPVAVVTPYASYAEGYRTPSITETLVNGPHAGATAFDSFFRCPSGTPGPGADSTFCFLPNPNLRPEVGKNKEIGFNIRKNDLFIAGDSFRGKINFFRNDITDFIDQVAFGTPHPIFRALPFLQYQNVASARIQGFEAETVYDAGLWYAGISGSFQDGKNLQTGFGLYSVPPQKITTTAGIRLLDRTLILSMLWTSAIANRNIPPTYTPATSYDLVNLYLQYQPTRDLTFNFSVENLLNQYYRPYAIPVGSTGDTQNDVKWASAGAGIVFKGGLRYHFGGT</sequence>
<feature type="domain" description="TonB-dependent receptor plug" evidence="16">
    <location>
        <begin position="95"/>
        <end position="202"/>
    </location>
</feature>
<evidence type="ECO:0000256" key="7">
    <source>
        <dbReference type="ARBA" id="ARBA00023077"/>
    </source>
</evidence>
<dbReference type="Proteomes" id="UP000052023">
    <property type="component" value="Unassembled WGS sequence"/>
</dbReference>
<dbReference type="RefSeq" id="WP_057842182.1">
    <property type="nucleotide sequence ID" value="NZ_LLYA01000035.1"/>
</dbReference>
<keyword evidence="5 11" id="KW-0812">Transmembrane</keyword>
<evidence type="ECO:0000256" key="8">
    <source>
        <dbReference type="ARBA" id="ARBA00023136"/>
    </source>
</evidence>
<dbReference type="EMBL" id="LLYA01000035">
    <property type="protein sequence ID" value="KRR29236.1"/>
    <property type="molecule type" value="Genomic_DNA"/>
</dbReference>
<reference evidence="17 18" key="1">
    <citation type="submission" date="2014-03" db="EMBL/GenBank/DDBJ databases">
        <title>Bradyrhizobium valentinum sp. nov., isolated from effective nodules of Lupinus mariae-josephae, a lupine endemic of basic-lime soils in Eastern Spain.</title>
        <authorList>
            <person name="Duran D."/>
            <person name="Rey L."/>
            <person name="Navarro A."/>
            <person name="Busquets A."/>
            <person name="Imperial J."/>
            <person name="Ruiz-Argueso T."/>
        </authorList>
    </citation>
    <scope>NUCLEOTIDE SEQUENCE [LARGE SCALE GENOMIC DNA]</scope>
    <source>
        <strain evidence="17 18">Ro19</strain>
    </source>
</reference>
<comment type="caution">
    <text evidence="17">The sequence shown here is derived from an EMBL/GenBank/DDBJ whole genome shotgun (WGS) entry which is preliminary data.</text>
</comment>
<gene>
    <name evidence="17" type="ORF">CQ13_17090</name>
</gene>
<evidence type="ECO:0000256" key="3">
    <source>
        <dbReference type="ARBA" id="ARBA00022448"/>
    </source>
</evidence>
<accession>A0A0R3NA54</accession>
<evidence type="ECO:0000256" key="13">
    <source>
        <dbReference type="RuleBase" id="RU003357"/>
    </source>
</evidence>
<feature type="domain" description="TonB-dependent receptor-like beta-barrel" evidence="15">
    <location>
        <begin position="309"/>
        <end position="744"/>
    </location>
</feature>
<dbReference type="NCBIfam" id="TIGR01786">
    <property type="entry name" value="TonB-hemlactrns"/>
    <property type="match status" value="1"/>
</dbReference>
<keyword evidence="10 11" id="KW-0998">Cell outer membrane</keyword>
<dbReference type="InterPro" id="IPR012910">
    <property type="entry name" value="Plug_dom"/>
</dbReference>
<proteinExistence type="inferred from homology"/>
<evidence type="ECO:0000256" key="4">
    <source>
        <dbReference type="ARBA" id="ARBA00022452"/>
    </source>
</evidence>
<dbReference type="InterPro" id="IPR036942">
    <property type="entry name" value="Beta-barrel_TonB_sf"/>
</dbReference>
<dbReference type="InterPro" id="IPR039426">
    <property type="entry name" value="TonB-dep_rcpt-like"/>
</dbReference>
<keyword evidence="6" id="KW-0732">Signal</keyword>
<evidence type="ECO:0000256" key="10">
    <source>
        <dbReference type="ARBA" id="ARBA00023237"/>
    </source>
</evidence>
<evidence type="ECO:0000256" key="1">
    <source>
        <dbReference type="ARBA" id="ARBA00004571"/>
    </source>
</evidence>
<evidence type="ECO:0000313" key="17">
    <source>
        <dbReference type="EMBL" id="KRR29236.1"/>
    </source>
</evidence>
<dbReference type="InterPro" id="IPR010916">
    <property type="entry name" value="TonB_box_CS"/>
</dbReference>
<comment type="subcellular location">
    <subcellularLocation>
        <location evidence="1 11">Cell outer membrane</location>
        <topology evidence="1 11">Multi-pass membrane protein</topology>
    </subcellularLocation>
</comment>
<feature type="region of interest" description="Disordered" evidence="14">
    <location>
        <begin position="311"/>
        <end position="332"/>
    </location>
</feature>
<dbReference type="InterPro" id="IPR010949">
    <property type="entry name" value="TonB_Hb/transfer/lactofer_rcpt"/>
</dbReference>
<protein>
    <submittedName>
        <fullName evidence="17">TonB-dependent receptor</fullName>
    </submittedName>
</protein>
<evidence type="ECO:0000259" key="16">
    <source>
        <dbReference type="Pfam" id="PF07715"/>
    </source>
</evidence>
<keyword evidence="9 17" id="KW-0675">Receptor</keyword>
<organism evidence="17 18">
    <name type="scientific">Bradyrhizobium retamae</name>
    <dbReference type="NCBI Taxonomy" id="1300035"/>
    <lineage>
        <taxon>Bacteria</taxon>
        <taxon>Pseudomonadati</taxon>
        <taxon>Pseudomonadota</taxon>
        <taxon>Alphaproteobacteria</taxon>
        <taxon>Hyphomicrobiales</taxon>
        <taxon>Nitrobacteraceae</taxon>
        <taxon>Bradyrhizobium</taxon>
    </lineage>
</organism>
<evidence type="ECO:0000256" key="12">
    <source>
        <dbReference type="PROSITE-ProRule" id="PRU10143"/>
    </source>
</evidence>
<dbReference type="PANTHER" id="PTHR30069:SF41">
    <property type="entry name" value="HEME_HEMOPEXIN UTILIZATION PROTEIN C"/>
    <property type="match status" value="1"/>
</dbReference>
<dbReference type="GO" id="GO:0044718">
    <property type="term" value="P:siderophore transmembrane transport"/>
    <property type="evidence" value="ECO:0007669"/>
    <property type="project" value="TreeGrafter"/>
</dbReference>
<keyword evidence="18" id="KW-1185">Reference proteome</keyword>
<evidence type="ECO:0000256" key="14">
    <source>
        <dbReference type="SAM" id="MobiDB-lite"/>
    </source>
</evidence>
<dbReference type="Gene3D" id="2.170.130.10">
    <property type="entry name" value="TonB-dependent receptor, plug domain"/>
    <property type="match status" value="1"/>
</dbReference>
<evidence type="ECO:0000256" key="2">
    <source>
        <dbReference type="ARBA" id="ARBA00009810"/>
    </source>
</evidence>
<keyword evidence="4 11" id="KW-1134">Transmembrane beta strand</keyword>
<keyword evidence="8 11" id="KW-0472">Membrane</keyword>
<comment type="similarity">
    <text evidence="2 11 13">Belongs to the TonB-dependent receptor family.</text>
</comment>
<dbReference type="OrthoDB" id="9796221at2"/>
<keyword evidence="3 11" id="KW-0813">Transport</keyword>
<keyword evidence="7 12" id="KW-0798">TonB box</keyword>
<feature type="region of interest" description="Disordered" evidence="14">
    <location>
        <begin position="34"/>
        <end position="65"/>
    </location>
</feature>
<dbReference type="InterPro" id="IPR037066">
    <property type="entry name" value="Plug_dom_sf"/>
</dbReference>
<dbReference type="PROSITE" id="PS00430">
    <property type="entry name" value="TONB_DEPENDENT_REC_1"/>
    <property type="match status" value="1"/>
</dbReference>
<dbReference type="Pfam" id="PF00593">
    <property type="entry name" value="TonB_dep_Rec_b-barrel"/>
    <property type="match status" value="1"/>
</dbReference>
<name>A0A0R3NA54_9BRAD</name>
<evidence type="ECO:0000259" key="15">
    <source>
        <dbReference type="Pfam" id="PF00593"/>
    </source>
</evidence>
<dbReference type="SUPFAM" id="SSF56935">
    <property type="entry name" value="Porins"/>
    <property type="match status" value="1"/>
</dbReference>